<proteinExistence type="predicted"/>
<sequence length="122" mass="13644">MKSLFFASFLFLLAEYSFAQELINYTITSDSQVNTLEGDLEAIGNVVIKSNSGNFEAYSDKLSFDKDDKSLKLIGNVYVKNLESEGIAIEETSGDQLAIFTDTGIFEFKSQNKNIVKTKIKF</sequence>
<dbReference type="Gene3D" id="2.60.450.10">
    <property type="entry name" value="Lipopolysaccharide (LPS) transport protein A like domain"/>
    <property type="match status" value="1"/>
</dbReference>
<feature type="signal peptide" evidence="1">
    <location>
        <begin position="1"/>
        <end position="19"/>
    </location>
</feature>
<dbReference type="AlphaFoldDB" id="A0A9D9G4U7"/>
<comment type="caution">
    <text evidence="2">The sequence shown here is derived from an EMBL/GenBank/DDBJ whole genome shotgun (WGS) entry which is preliminary data.</text>
</comment>
<feature type="chain" id="PRO_5039413359" description="Organic solvent tolerance-like N-terminal domain-containing protein" evidence="1">
    <location>
        <begin position="20"/>
        <end position="122"/>
    </location>
</feature>
<accession>A0A9D9G4U7</accession>
<protein>
    <recommendedName>
        <fullName evidence="3">Organic solvent tolerance-like N-terminal domain-containing protein</fullName>
    </recommendedName>
</protein>
<evidence type="ECO:0000313" key="2">
    <source>
        <dbReference type="EMBL" id="MBO6987966.1"/>
    </source>
</evidence>
<dbReference type="EMBL" id="JAEPLE010000002">
    <property type="protein sequence ID" value="MBO6987966.1"/>
    <property type="molecule type" value="Genomic_DNA"/>
</dbReference>
<evidence type="ECO:0008006" key="3">
    <source>
        <dbReference type="Google" id="ProtNLM"/>
    </source>
</evidence>
<keyword evidence="1" id="KW-0732">Signal</keyword>
<organism evidence="2">
    <name type="scientific">Prochlorococcus marinus XMU1424</name>
    <dbReference type="NCBI Taxonomy" id="2774497"/>
    <lineage>
        <taxon>Bacteria</taxon>
        <taxon>Bacillati</taxon>
        <taxon>Cyanobacteriota</taxon>
        <taxon>Cyanophyceae</taxon>
        <taxon>Synechococcales</taxon>
        <taxon>Prochlorococcaceae</taxon>
        <taxon>Prochlorococcus</taxon>
    </lineage>
</organism>
<evidence type="ECO:0000256" key="1">
    <source>
        <dbReference type="SAM" id="SignalP"/>
    </source>
</evidence>
<reference evidence="2" key="1">
    <citation type="journal article" date="2021" name="Front. Mar. Sci.">
        <title>Genomes of Diverse Isolates of Prochlorococcus High-Light-Adapted Clade II in the Western Pacific Ocean.</title>
        <authorList>
            <person name="Yan W."/>
            <person name="Feng X."/>
            <person name="Zhang W."/>
            <person name="Nawaz M.Z."/>
            <person name="Luo T."/>
            <person name="Zhang R."/>
            <person name="Jiao N."/>
        </authorList>
    </citation>
    <scope>NUCLEOTIDE SEQUENCE</scope>
    <source>
        <strain evidence="2">XMU1424</strain>
    </source>
</reference>
<name>A0A9D9G4U7_PROMR</name>
<gene>
    <name evidence="2" type="ORF">JJ833_03780</name>
</gene>